<feature type="signal peptide" evidence="2">
    <location>
        <begin position="1"/>
        <end position="21"/>
    </location>
</feature>
<keyword evidence="2" id="KW-0732">Signal</keyword>
<protein>
    <submittedName>
        <fullName evidence="3">Uncharacterized protein</fullName>
    </submittedName>
</protein>
<gene>
    <name evidence="3" type="ORF">GE061_010832</name>
</gene>
<comment type="caution">
    <text evidence="3">The sequence shown here is derived from an EMBL/GenBank/DDBJ whole genome shotgun (WGS) entry which is preliminary data.</text>
</comment>
<feature type="compositionally biased region" description="Acidic residues" evidence="1">
    <location>
        <begin position="223"/>
        <end position="239"/>
    </location>
</feature>
<feature type="region of interest" description="Disordered" evidence="1">
    <location>
        <begin position="57"/>
        <end position="95"/>
    </location>
</feature>
<evidence type="ECO:0000313" key="4">
    <source>
        <dbReference type="Proteomes" id="UP000466442"/>
    </source>
</evidence>
<keyword evidence="4" id="KW-1185">Reference proteome</keyword>
<name>A0A6A4JY12_APOLU</name>
<feature type="region of interest" description="Disordered" evidence="1">
    <location>
        <begin position="114"/>
        <end position="133"/>
    </location>
</feature>
<accession>A0A6A4JY12</accession>
<evidence type="ECO:0000256" key="1">
    <source>
        <dbReference type="SAM" id="MobiDB-lite"/>
    </source>
</evidence>
<dbReference type="EMBL" id="WIXP02000003">
    <property type="protein sequence ID" value="KAF6213117.1"/>
    <property type="molecule type" value="Genomic_DNA"/>
</dbReference>
<feature type="compositionally biased region" description="Low complexity" evidence="1">
    <location>
        <begin position="76"/>
        <end position="95"/>
    </location>
</feature>
<organism evidence="3 4">
    <name type="scientific">Apolygus lucorum</name>
    <name type="common">Small green plant bug</name>
    <name type="synonym">Lygocoris lucorum</name>
    <dbReference type="NCBI Taxonomy" id="248454"/>
    <lineage>
        <taxon>Eukaryota</taxon>
        <taxon>Metazoa</taxon>
        <taxon>Ecdysozoa</taxon>
        <taxon>Arthropoda</taxon>
        <taxon>Hexapoda</taxon>
        <taxon>Insecta</taxon>
        <taxon>Pterygota</taxon>
        <taxon>Neoptera</taxon>
        <taxon>Paraneoptera</taxon>
        <taxon>Hemiptera</taxon>
        <taxon>Heteroptera</taxon>
        <taxon>Panheteroptera</taxon>
        <taxon>Cimicomorpha</taxon>
        <taxon>Miridae</taxon>
        <taxon>Mirini</taxon>
        <taxon>Apolygus</taxon>
    </lineage>
</organism>
<feature type="region of interest" description="Disordered" evidence="1">
    <location>
        <begin position="194"/>
        <end position="239"/>
    </location>
</feature>
<evidence type="ECO:0000313" key="3">
    <source>
        <dbReference type="EMBL" id="KAF6213117.1"/>
    </source>
</evidence>
<sequence>MQPNKISIVLLLTALAAFAGASTTFPDVTSFDVSTTELTTSSEDISTTETVDISVPTEGTTVESEDHTTTADELYTGTTTDGTDVSDTSGTTETSAVTEEEAVDSSTLVEEEARKEDVQEVAETTTITPERKPVHEPPFIKKYWPLLCFKTKCDRRISAPVIPKIDAPEVRTDLEESRSSGDFLRAIEAEMVGIITTTENSSEEDSDERKKEDNNKGQGSNESSEDKDNDDDDKDDDDD</sequence>
<proteinExistence type="predicted"/>
<dbReference type="Proteomes" id="UP000466442">
    <property type="component" value="Unassembled WGS sequence"/>
</dbReference>
<feature type="chain" id="PRO_5043456252" evidence="2">
    <location>
        <begin position="22"/>
        <end position="239"/>
    </location>
</feature>
<evidence type="ECO:0000256" key="2">
    <source>
        <dbReference type="SAM" id="SignalP"/>
    </source>
</evidence>
<reference evidence="3" key="1">
    <citation type="journal article" date="2021" name="Mol. Ecol. Resour.">
        <title>Apolygus lucorum genome provides insights into omnivorousness and mesophyll feeding.</title>
        <authorList>
            <person name="Liu Y."/>
            <person name="Liu H."/>
            <person name="Wang H."/>
            <person name="Huang T."/>
            <person name="Liu B."/>
            <person name="Yang B."/>
            <person name="Yin L."/>
            <person name="Li B."/>
            <person name="Zhang Y."/>
            <person name="Zhang S."/>
            <person name="Jiang F."/>
            <person name="Zhang X."/>
            <person name="Ren Y."/>
            <person name="Wang B."/>
            <person name="Wang S."/>
            <person name="Lu Y."/>
            <person name="Wu K."/>
            <person name="Fan W."/>
            <person name="Wang G."/>
        </authorList>
    </citation>
    <scope>NUCLEOTIDE SEQUENCE</scope>
    <source>
        <strain evidence="3">12Hb</strain>
    </source>
</reference>
<dbReference type="AlphaFoldDB" id="A0A6A4JY12"/>